<dbReference type="EMBL" id="CP034044">
    <property type="protein sequence ID" value="AZG68450.1"/>
    <property type="molecule type" value="Genomic_DNA"/>
</dbReference>
<organism evidence="5 6">
    <name type="scientific">Mycoplasma struthionis</name>
    <dbReference type="NCBI Taxonomy" id="538220"/>
    <lineage>
        <taxon>Bacteria</taxon>
        <taxon>Bacillati</taxon>
        <taxon>Mycoplasmatota</taxon>
        <taxon>Mollicutes</taxon>
        <taxon>Mycoplasmataceae</taxon>
        <taxon>Mycoplasma</taxon>
    </lineage>
</organism>
<feature type="chain" id="PRO_5018003744" description="exo-alpha-sialidase" evidence="4">
    <location>
        <begin position="20"/>
        <end position="1227"/>
    </location>
</feature>
<dbReference type="GO" id="GO:0005737">
    <property type="term" value="C:cytoplasm"/>
    <property type="evidence" value="ECO:0007669"/>
    <property type="project" value="TreeGrafter"/>
</dbReference>
<name>A0A3G8LHW5_9MOLU</name>
<evidence type="ECO:0000313" key="5">
    <source>
        <dbReference type="EMBL" id="AZG68450.1"/>
    </source>
</evidence>
<dbReference type="EC" id="3.2.1.18" evidence="3"/>
<dbReference type="AlphaFoldDB" id="A0A3G8LHW5"/>
<dbReference type="CDD" id="cd15482">
    <property type="entry name" value="Sialidase_non-viral"/>
    <property type="match status" value="1"/>
</dbReference>
<accession>A0A3G8LHW5</accession>
<evidence type="ECO:0000256" key="4">
    <source>
        <dbReference type="SAM" id="SignalP"/>
    </source>
</evidence>
<dbReference type="GO" id="GO:0009313">
    <property type="term" value="P:oligosaccharide catabolic process"/>
    <property type="evidence" value="ECO:0007669"/>
    <property type="project" value="TreeGrafter"/>
</dbReference>
<dbReference type="PROSITE" id="PS51257">
    <property type="entry name" value="PROKAR_LIPOPROTEIN"/>
    <property type="match status" value="1"/>
</dbReference>
<dbReference type="InterPro" id="IPR036278">
    <property type="entry name" value="Sialidase_sf"/>
</dbReference>
<comment type="similarity">
    <text evidence="2">Belongs to the glycosyl hydrolase 33 family.</text>
</comment>
<evidence type="ECO:0000256" key="1">
    <source>
        <dbReference type="ARBA" id="ARBA00000427"/>
    </source>
</evidence>
<dbReference type="SUPFAM" id="SSF50939">
    <property type="entry name" value="Sialidases"/>
    <property type="match status" value="1"/>
</dbReference>
<dbReference type="OrthoDB" id="399862at2"/>
<keyword evidence="6" id="KW-1185">Reference proteome</keyword>
<keyword evidence="4" id="KW-0732">Signal</keyword>
<reference evidence="5 6" key="1">
    <citation type="submission" date="2018-11" db="EMBL/GenBank/DDBJ databases">
        <title>Genome sequence of Mycoplasma struthionis sp. nov.</title>
        <authorList>
            <person name="Spergser J."/>
        </authorList>
    </citation>
    <scope>NUCLEOTIDE SEQUENCE [LARGE SCALE GENOMIC DNA]</scope>
    <source>
        <strain evidence="5 6">237IA</strain>
    </source>
</reference>
<dbReference type="GO" id="GO:0004308">
    <property type="term" value="F:exo-alpha-sialidase activity"/>
    <property type="evidence" value="ECO:0007669"/>
    <property type="project" value="UniProtKB-EC"/>
</dbReference>
<dbReference type="PANTHER" id="PTHR10628:SF30">
    <property type="entry name" value="EXO-ALPHA-SIALIDASE"/>
    <property type="match status" value="1"/>
</dbReference>
<comment type="catalytic activity">
    <reaction evidence="1">
        <text>Hydrolysis of alpha-(2-&gt;3)-, alpha-(2-&gt;6)-, alpha-(2-&gt;8)- glycosidic linkages of terminal sialic acid residues in oligosaccharides, glycoproteins, glycolipids, colominic acid and synthetic substrates.</text>
        <dbReference type="EC" id="3.2.1.18"/>
    </reaction>
</comment>
<evidence type="ECO:0000313" key="6">
    <source>
        <dbReference type="Proteomes" id="UP000275883"/>
    </source>
</evidence>
<dbReference type="GO" id="GO:0006689">
    <property type="term" value="P:ganglioside catabolic process"/>
    <property type="evidence" value="ECO:0007669"/>
    <property type="project" value="TreeGrafter"/>
</dbReference>
<protein>
    <recommendedName>
        <fullName evidence="3">exo-alpha-sialidase</fullName>
        <ecNumber evidence="3">3.2.1.18</ecNumber>
    </recommendedName>
</protein>
<dbReference type="GO" id="GO:0016020">
    <property type="term" value="C:membrane"/>
    <property type="evidence" value="ECO:0007669"/>
    <property type="project" value="TreeGrafter"/>
</dbReference>
<gene>
    <name evidence="5" type="ORF">EGN60_00445</name>
</gene>
<evidence type="ECO:0000256" key="2">
    <source>
        <dbReference type="ARBA" id="ARBA00009348"/>
    </source>
</evidence>
<dbReference type="InterPro" id="IPR026856">
    <property type="entry name" value="Sialidase_fam"/>
</dbReference>
<dbReference type="Gene3D" id="2.120.10.10">
    <property type="match status" value="2"/>
</dbReference>
<sequence>MSKKILAKLLLAPIAVAPAIVSVACQNKILTLKDFVKNNEKIKKENDKIEVNLGSSNVKPITNEEIKNMDNSEKFSAINTLFNNFDQLLANYKKLMPEEKLTNIDLANKIIKVLSLKNSSFNSKEATDEEINELVEKIQKAVAEFDKSVKDEIQTRWETEKASLNSIKTTLQEPKFAVTLAKFGVPITSEFNTEIQNYDQQFLAIKNIDLKNDESISEISNLFKEVVKISEKYQAEIEKYNSESANNWFNTYNKLSKVKDFFNNEELNTLISRSLEVFKNSDQNTQDSISDTFETDADNKIFILSGQTDWSNVVNNFEKDYINLSIEQIKELDKLKTDLKNLLSNDGSRSEVSELTFKLINKIDELKNAELVPRNQQVFKINNKNSEVKPLVITPTKVYLDKFYLNTLNNENLRDYITIEDNNIRLFDWKDIKLEIIGSNEAQKKLFVLAYVNYNRNKEYQQIIELNFSNSGSNILSFPSTLTMMASLKENADLSVITDEDLNNLTEFTNKKDSIDKLKQVFEFTDAFGFLKAYPNARFEIKSLSLTNQDTLTADYTINLEIGNGTLQSPRMTIEKTLKGQIRIDMQELKAKKNIDIKFKDRDLLYNNTIKPWELTDFKQLVDSSKTEGFEKYFTIKKNTVGTSNQTAIDVYSNYDRLLLGDQNITKVKQDININFIVPRYNDFSSKNYDFFAQQVNNNKFLVVAVISDREGHILDKYSLKFDTPRNTKTYSYLEMPESLGTTAFLRGTPEKVDGSNSWRIPGVVEDKDGNILFNIDKRKNNAADLGDIEQDLRVYNKKDEKWSDVKRIVAVSLNDPVDGKNIGQITDGTMLSSIDPNTGREKLFYFFGVYRYNSKIQQGSFFAKKNKNGYVNNNKWIRIEKANSRELYIGKPIIVDGLKNWWKVYKVLDATDFSQVNDNSTLEAANVIIDNSYDPVNKVITGAVYTNINPSLFTNFGEEGQNSSKQEIASNRESYSAWSRENKGWAFEIMDWSFIIESDDNGKTWGNMISVNQFSGRTLERYFINGVGSGIQLKHQTASNANKNGRLIFPIYFRWHSEKVGLIASDDMGKNWYVLYKDINSPDGSESSIIEKEDGTLLWYSRLHPLSFRKSVDGGKTWTFIDKTSTNYQANKSTFATISYTKTNNNEFIFLSTPRGYRINGAVYVFEGADPKRISNLNLRDLGGSFSYSTNIITNKHSNYFDLWIFYEFTGKTSSIKLKKIRIFAN</sequence>
<feature type="signal peptide" evidence="4">
    <location>
        <begin position="1"/>
        <end position="19"/>
    </location>
</feature>
<dbReference type="KEGG" id="mstr:EGN60_00445"/>
<evidence type="ECO:0000256" key="3">
    <source>
        <dbReference type="ARBA" id="ARBA00012733"/>
    </source>
</evidence>
<dbReference type="RefSeq" id="WP_124724145.1">
    <property type="nucleotide sequence ID" value="NZ_CP034044.1"/>
</dbReference>
<dbReference type="Proteomes" id="UP000275883">
    <property type="component" value="Chromosome"/>
</dbReference>
<proteinExistence type="inferred from homology"/>
<dbReference type="PANTHER" id="PTHR10628">
    <property type="entry name" value="SIALIDASE"/>
    <property type="match status" value="1"/>
</dbReference>